<dbReference type="InterPro" id="IPR039273">
    <property type="entry name" value="TEPSIN"/>
</dbReference>
<reference evidence="7 8" key="1">
    <citation type="journal article" date="2014" name="Nat. Commun.">
        <title>Molecular traces of alternative social organization in a termite genome.</title>
        <authorList>
            <person name="Terrapon N."/>
            <person name="Li C."/>
            <person name="Robertson H.M."/>
            <person name="Ji L."/>
            <person name="Meng X."/>
            <person name="Booth W."/>
            <person name="Chen Z."/>
            <person name="Childers C.P."/>
            <person name="Glastad K.M."/>
            <person name="Gokhale K."/>
            <person name="Gowin J."/>
            <person name="Gronenberg W."/>
            <person name="Hermansen R.A."/>
            <person name="Hu H."/>
            <person name="Hunt B.G."/>
            <person name="Huylmans A.K."/>
            <person name="Khalil S.M."/>
            <person name="Mitchell R.D."/>
            <person name="Munoz-Torres M.C."/>
            <person name="Mustard J.A."/>
            <person name="Pan H."/>
            <person name="Reese J.T."/>
            <person name="Scharf M.E."/>
            <person name="Sun F."/>
            <person name="Vogel H."/>
            <person name="Xiao J."/>
            <person name="Yang W."/>
            <person name="Yang Z."/>
            <person name="Yang Z."/>
            <person name="Zhou J."/>
            <person name="Zhu J."/>
            <person name="Brent C.S."/>
            <person name="Elsik C.G."/>
            <person name="Goodisman M.A."/>
            <person name="Liberles D.A."/>
            <person name="Roe R.M."/>
            <person name="Vargo E.L."/>
            <person name="Vilcinskas A."/>
            <person name="Wang J."/>
            <person name="Bornberg-Bauer E."/>
            <person name="Korb J."/>
            <person name="Zhang G."/>
            <person name="Liebig J."/>
        </authorList>
    </citation>
    <scope>NUCLEOTIDE SEQUENCE [LARGE SCALE GENOMIC DNA]</scope>
    <source>
        <tissue evidence="7">Whole organism</tissue>
    </source>
</reference>
<dbReference type="OMA" id="VEMREDM"/>
<dbReference type="eggNOG" id="ENOG502QV38">
    <property type="taxonomic scope" value="Eukaryota"/>
</dbReference>
<dbReference type="InterPro" id="IPR035802">
    <property type="entry name" value="ENTH/VHS_tepsin"/>
</dbReference>
<keyword evidence="4" id="KW-0968">Cytoplasmic vesicle</keyword>
<evidence type="ECO:0000256" key="2">
    <source>
        <dbReference type="ARBA" id="ARBA00004601"/>
    </source>
</evidence>
<dbReference type="PROSITE" id="PS50942">
    <property type="entry name" value="ENTH"/>
    <property type="match status" value="1"/>
</dbReference>
<dbReference type="STRING" id="136037.A0A067R6L5"/>
<keyword evidence="3" id="KW-0333">Golgi apparatus</keyword>
<dbReference type="InterPro" id="IPR008942">
    <property type="entry name" value="ENTH_VHS"/>
</dbReference>
<evidence type="ECO:0000256" key="4">
    <source>
        <dbReference type="ARBA" id="ARBA00023329"/>
    </source>
</evidence>
<dbReference type="InParanoid" id="A0A067R6L5"/>
<protein>
    <recommendedName>
        <fullName evidence="6">ENTH domain-containing protein</fullName>
    </recommendedName>
</protein>
<evidence type="ECO:0000313" key="8">
    <source>
        <dbReference type="Proteomes" id="UP000027135"/>
    </source>
</evidence>
<comment type="subcellular location">
    <subcellularLocation>
        <location evidence="1">Cytoplasmic vesicle</location>
    </subcellularLocation>
    <subcellularLocation>
        <location evidence="2">Golgi apparatus</location>
        <location evidence="2">trans-Golgi network</location>
    </subcellularLocation>
</comment>
<accession>A0A067R6L5</accession>
<feature type="domain" description="ENTH" evidence="6">
    <location>
        <begin position="16"/>
        <end position="149"/>
    </location>
</feature>
<dbReference type="GO" id="GO:0032588">
    <property type="term" value="C:trans-Golgi network membrane"/>
    <property type="evidence" value="ECO:0007669"/>
    <property type="project" value="TreeGrafter"/>
</dbReference>
<name>A0A067R6L5_ZOONE</name>
<organism evidence="7 8">
    <name type="scientific">Zootermopsis nevadensis</name>
    <name type="common">Dampwood termite</name>
    <dbReference type="NCBI Taxonomy" id="136037"/>
    <lineage>
        <taxon>Eukaryota</taxon>
        <taxon>Metazoa</taxon>
        <taxon>Ecdysozoa</taxon>
        <taxon>Arthropoda</taxon>
        <taxon>Hexapoda</taxon>
        <taxon>Insecta</taxon>
        <taxon>Pterygota</taxon>
        <taxon>Neoptera</taxon>
        <taxon>Polyneoptera</taxon>
        <taxon>Dictyoptera</taxon>
        <taxon>Blattodea</taxon>
        <taxon>Blattoidea</taxon>
        <taxon>Termitoidae</taxon>
        <taxon>Termopsidae</taxon>
        <taxon>Zootermopsis</taxon>
    </lineage>
</organism>
<dbReference type="EMBL" id="KK852663">
    <property type="protein sequence ID" value="KDR19056.1"/>
    <property type="molecule type" value="Genomic_DNA"/>
</dbReference>
<feature type="region of interest" description="Disordered" evidence="5">
    <location>
        <begin position="157"/>
        <end position="188"/>
    </location>
</feature>
<dbReference type="OrthoDB" id="118154at2759"/>
<dbReference type="CDD" id="cd03572">
    <property type="entry name" value="ENTH_like_Tepsin"/>
    <property type="match status" value="1"/>
</dbReference>
<evidence type="ECO:0000256" key="1">
    <source>
        <dbReference type="ARBA" id="ARBA00004541"/>
    </source>
</evidence>
<dbReference type="GO" id="GO:0031410">
    <property type="term" value="C:cytoplasmic vesicle"/>
    <property type="evidence" value="ECO:0007669"/>
    <property type="project" value="UniProtKB-SubCell"/>
</dbReference>
<sequence length="423" mass="46923">MDAVKGEPRGTLFEIVDKVLFANFLPLLTRATAENEEPTAGYMFKEIEEITFQPPPHCQQLAEYLNRRLEKPSACVKLKVLKIMLYLIQNGHVSFRTYLRRNDGYIKLATMYNGPPDPLLGMAPYENIRTTAQELLDILFSPDMIQQDESQDLLETGEKSRPQLGGLGSAGNTKGKYEGFGSSPLDREETFKGKMIDMLEKLMHPTDETAEKIKSALTSSPGEYEAVPVDLMTDSDVDIQPAEAQKATVKIKAHVPGRAGGGWESDDDIQQEEVSELQQYSSSKRGSNVSVDSLEKIEPSAAEVTPVKEIVNEFCILQEWPVPLSQLNDACKKSATLNCGDVLHAIGNILLQSPSKVSDISLTRALLMLEWFLRTDLITPAAFSKAISVPLNRVLKSESIGQDVMVKAQKIRLILDKLQPRQG</sequence>
<proteinExistence type="predicted"/>
<evidence type="ECO:0000256" key="3">
    <source>
        <dbReference type="ARBA" id="ARBA00023034"/>
    </source>
</evidence>
<evidence type="ECO:0000256" key="5">
    <source>
        <dbReference type="SAM" id="MobiDB-lite"/>
    </source>
</evidence>
<keyword evidence="8" id="KW-1185">Reference proteome</keyword>
<dbReference type="Gene3D" id="1.25.40.90">
    <property type="match status" value="1"/>
</dbReference>
<dbReference type="Pfam" id="PF01417">
    <property type="entry name" value="ENTH"/>
    <property type="match status" value="1"/>
</dbReference>
<dbReference type="SUPFAM" id="SSF48464">
    <property type="entry name" value="ENTH/VHS domain"/>
    <property type="match status" value="1"/>
</dbReference>
<dbReference type="AlphaFoldDB" id="A0A067R6L5"/>
<dbReference type="PANTHER" id="PTHR21514">
    <property type="entry name" value="AP-4 COMPLEX ACCESSORY SUBUNIT TEPSIN"/>
    <property type="match status" value="1"/>
</dbReference>
<dbReference type="PANTHER" id="PTHR21514:SF0">
    <property type="entry name" value="AP-4 COMPLEX ACCESSORY SUBUNIT TEPSIN"/>
    <property type="match status" value="1"/>
</dbReference>
<evidence type="ECO:0000313" key="7">
    <source>
        <dbReference type="EMBL" id="KDR19056.1"/>
    </source>
</evidence>
<dbReference type="Proteomes" id="UP000027135">
    <property type="component" value="Unassembled WGS sequence"/>
</dbReference>
<dbReference type="InterPro" id="IPR013809">
    <property type="entry name" value="ENTH"/>
</dbReference>
<gene>
    <name evidence="7" type="ORF">L798_06412</name>
</gene>
<evidence type="ECO:0000259" key="6">
    <source>
        <dbReference type="PROSITE" id="PS50942"/>
    </source>
</evidence>